<name>X1CY77_9ZZZZ</name>
<gene>
    <name evidence="1" type="ORF">S01H4_63234</name>
</gene>
<accession>X1CY77</accession>
<organism evidence="1">
    <name type="scientific">marine sediment metagenome</name>
    <dbReference type="NCBI Taxonomy" id="412755"/>
    <lineage>
        <taxon>unclassified sequences</taxon>
        <taxon>metagenomes</taxon>
        <taxon>ecological metagenomes</taxon>
    </lineage>
</organism>
<reference evidence="1" key="1">
    <citation type="journal article" date="2014" name="Front. Microbiol.">
        <title>High frequency of phylogenetically diverse reductive dehalogenase-homologous genes in deep subseafloor sedimentary metagenomes.</title>
        <authorList>
            <person name="Kawai M."/>
            <person name="Futagami T."/>
            <person name="Toyoda A."/>
            <person name="Takaki Y."/>
            <person name="Nishi S."/>
            <person name="Hori S."/>
            <person name="Arai W."/>
            <person name="Tsubouchi T."/>
            <person name="Morono Y."/>
            <person name="Uchiyama I."/>
            <person name="Ito T."/>
            <person name="Fujiyama A."/>
            <person name="Inagaki F."/>
            <person name="Takami H."/>
        </authorList>
    </citation>
    <scope>NUCLEOTIDE SEQUENCE</scope>
    <source>
        <strain evidence="1">Expedition CK06-06</strain>
    </source>
</reference>
<proteinExistence type="predicted"/>
<sequence>LDISTKNVSSQLTYLRIDGHQVFTDPNGKKVLIETK</sequence>
<feature type="non-terminal residue" evidence="1">
    <location>
        <position position="1"/>
    </location>
</feature>
<evidence type="ECO:0000313" key="1">
    <source>
        <dbReference type="EMBL" id="GAH12822.1"/>
    </source>
</evidence>
<protein>
    <submittedName>
        <fullName evidence="1">Uncharacterized protein</fullName>
    </submittedName>
</protein>
<dbReference type="AlphaFoldDB" id="X1CY77"/>
<dbReference type="EMBL" id="BART01037969">
    <property type="protein sequence ID" value="GAH12822.1"/>
    <property type="molecule type" value="Genomic_DNA"/>
</dbReference>
<comment type="caution">
    <text evidence="1">The sequence shown here is derived from an EMBL/GenBank/DDBJ whole genome shotgun (WGS) entry which is preliminary data.</text>
</comment>